<dbReference type="PANTHER" id="PTHR21398">
    <property type="entry name" value="AGAP007094-PA"/>
    <property type="match status" value="1"/>
</dbReference>
<reference evidence="2 3" key="1">
    <citation type="journal article" date="2015" name="Genome Biol. Evol.">
        <title>The genome of winter moth (Operophtera brumata) provides a genomic perspective on sexual dimorphism and phenology.</title>
        <authorList>
            <person name="Derks M.F."/>
            <person name="Smit S."/>
            <person name="Salis L."/>
            <person name="Schijlen E."/>
            <person name="Bossers A."/>
            <person name="Mateman C."/>
            <person name="Pijl A.S."/>
            <person name="de Ridder D."/>
            <person name="Groenen M.A."/>
            <person name="Visser M.E."/>
            <person name="Megens H.J."/>
        </authorList>
    </citation>
    <scope>NUCLEOTIDE SEQUENCE [LARGE SCALE GENOMIC DNA]</scope>
    <source>
        <strain evidence="2">WM2013NL</strain>
        <tissue evidence="2">Head and thorax</tissue>
    </source>
</reference>
<sequence>MNFATFELVLALITFCNCYKEHYENVTSEISVTEDLSNTVLSRRKRFVIFPDGSSFQLVFCTQTHGYLQVGDIVWFGSTAALAWELPSDPSVFNMFKEQRPIVNPAFAKRSVDFPHTPPLSIKKMHDMQKSTNYLNDLHENSIEFHRTGRKSLYAKVEKVLQALGWNGTECVLRMLCESGKEKKDQGTFLGEIVRATFTLPQGREFEAGYKRYDAAQGGRDCPSLYPGCEDLHGLSLYDQIQETP</sequence>
<dbReference type="Pfam" id="PF07841">
    <property type="entry name" value="DM4_12"/>
    <property type="match status" value="1"/>
</dbReference>
<evidence type="ECO:0000313" key="3">
    <source>
        <dbReference type="Proteomes" id="UP000037510"/>
    </source>
</evidence>
<comment type="caution">
    <text evidence="2">The sequence shown here is derived from an EMBL/GenBank/DDBJ whole genome shotgun (WGS) entry which is preliminary data.</text>
</comment>
<keyword evidence="3" id="KW-1185">Reference proteome</keyword>
<dbReference type="InterPro" id="IPR006631">
    <property type="entry name" value="DM4_12"/>
</dbReference>
<evidence type="ECO:0000256" key="1">
    <source>
        <dbReference type="SAM" id="SignalP"/>
    </source>
</evidence>
<dbReference type="SMART" id="SM00718">
    <property type="entry name" value="DM4_12"/>
    <property type="match status" value="1"/>
</dbReference>
<gene>
    <name evidence="2" type="ORF">OBRU01_17555</name>
</gene>
<name>A0A0L7L0W4_OPEBR</name>
<evidence type="ECO:0000313" key="2">
    <source>
        <dbReference type="EMBL" id="KOB68919.1"/>
    </source>
</evidence>
<dbReference type="EMBL" id="JTDY01003847">
    <property type="protein sequence ID" value="KOB68919.1"/>
    <property type="molecule type" value="Genomic_DNA"/>
</dbReference>
<feature type="chain" id="PRO_5005572946" evidence="1">
    <location>
        <begin position="19"/>
        <end position="245"/>
    </location>
</feature>
<keyword evidence="1" id="KW-0732">Signal</keyword>
<feature type="signal peptide" evidence="1">
    <location>
        <begin position="1"/>
        <end position="18"/>
    </location>
</feature>
<accession>A0A0L7L0W4</accession>
<proteinExistence type="predicted"/>
<dbReference type="Proteomes" id="UP000037510">
    <property type="component" value="Unassembled WGS sequence"/>
</dbReference>
<organism evidence="2 3">
    <name type="scientific">Operophtera brumata</name>
    <name type="common">Winter moth</name>
    <name type="synonym">Phalaena brumata</name>
    <dbReference type="NCBI Taxonomy" id="104452"/>
    <lineage>
        <taxon>Eukaryota</taxon>
        <taxon>Metazoa</taxon>
        <taxon>Ecdysozoa</taxon>
        <taxon>Arthropoda</taxon>
        <taxon>Hexapoda</taxon>
        <taxon>Insecta</taxon>
        <taxon>Pterygota</taxon>
        <taxon>Neoptera</taxon>
        <taxon>Endopterygota</taxon>
        <taxon>Lepidoptera</taxon>
        <taxon>Glossata</taxon>
        <taxon>Ditrysia</taxon>
        <taxon>Geometroidea</taxon>
        <taxon>Geometridae</taxon>
        <taxon>Larentiinae</taxon>
        <taxon>Operophtera</taxon>
    </lineage>
</organism>
<dbReference type="PANTHER" id="PTHR21398:SF1">
    <property type="entry name" value="FI03705P"/>
    <property type="match status" value="1"/>
</dbReference>
<protein>
    <submittedName>
        <fullName evidence="2">Uncharacterized protein</fullName>
    </submittedName>
</protein>
<dbReference type="AlphaFoldDB" id="A0A0L7L0W4"/>